<dbReference type="Proteomes" id="UP000644699">
    <property type="component" value="Unassembled WGS sequence"/>
</dbReference>
<keyword evidence="2" id="KW-1185">Reference proteome</keyword>
<organism evidence="1 2">
    <name type="scientific">Aureimonas endophytica</name>
    <dbReference type="NCBI Taxonomy" id="2027858"/>
    <lineage>
        <taxon>Bacteria</taxon>
        <taxon>Pseudomonadati</taxon>
        <taxon>Pseudomonadota</taxon>
        <taxon>Alphaproteobacteria</taxon>
        <taxon>Hyphomicrobiales</taxon>
        <taxon>Aurantimonadaceae</taxon>
        <taxon>Aureimonas</taxon>
    </lineage>
</organism>
<protein>
    <submittedName>
        <fullName evidence="1">Uncharacterized protein</fullName>
    </submittedName>
</protein>
<dbReference type="AlphaFoldDB" id="A0A917E1S9"/>
<name>A0A917E1S9_9HYPH</name>
<gene>
    <name evidence="1" type="ORF">GCM10011390_10380</name>
</gene>
<evidence type="ECO:0000313" key="1">
    <source>
        <dbReference type="EMBL" id="GGD93523.1"/>
    </source>
</evidence>
<reference evidence="1" key="1">
    <citation type="journal article" date="2014" name="Int. J. Syst. Evol. Microbiol.">
        <title>Complete genome sequence of Corynebacterium casei LMG S-19264T (=DSM 44701T), isolated from a smear-ripened cheese.</title>
        <authorList>
            <consortium name="US DOE Joint Genome Institute (JGI-PGF)"/>
            <person name="Walter F."/>
            <person name="Albersmeier A."/>
            <person name="Kalinowski J."/>
            <person name="Ruckert C."/>
        </authorList>
    </citation>
    <scope>NUCLEOTIDE SEQUENCE</scope>
    <source>
        <strain evidence="1">CGMCC 1.15367</strain>
    </source>
</reference>
<dbReference type="EMBL" id="BMIQ01000001">
    <property type="protein sequence ID" value="GGD93523.1"/>
    <property type="molecule type" value="Genomic_DNA"/>
</dbReference>
<comment type="caution">
    <text evidence="1">The sequence shown here is derived from an EMBL/GenBank/DDBJ whole genome shotgun (WGS) entry which is preliminary data.</text>
</comment>
<sequence length="62" mass="6827">MKETRRAGQRKRASKIVLCRNIEEDTAPLLSRQAAVIAARFAMSDALARAVAELAFAQGKLR</sequence>
<accession>A0A917E1S9</accession>
<evidence type="ECO:0000313" key="2">
    <source>
        <dbReference type="Proteomes" id="UP000644699"/>
    </source>
</evidence>
<proteinExistence type="predicted"/>
<reference evidence="1" key="2">
    <citation type="submission" date="2020-09" db="EMBL/GenBank/DDBJ databases">
        <authorList>
            <person name="Sun Q."/>
            <person name="Zhou Y."/>
        </authorList>
    </citation>
    <scope>NUCLEOTIDE SEQUENCE</scope>
    <source>
        <strain evidence="1">CGMCC 1.15367</strain>
    </source>
</reference>